<feature type="coiled-coil region" evidence="1">
    <location>
        <begin position="225"/>
        <end position="263"/>
    </location>
</feature>
<reference evidence="3 4" key="1">
    <citation type="submission" date="2022-03" db="EMBL/GenBank/DDBJ databases">
        <authorList>
            <person name="Macdonald S."/>
            <person name="Ahmed S."/>
            <person name="Newling K."/>
        </authorList>
    </citation>
    <scope>NUCLEOTIDE SEQUENCE [LARGE SCALE GENOMIC DNA]</scope>
</reference>
<evidence type="ECO:0000313" key="4">
    <source>
        <dbReference type="Proteomes" id="UP001642260"/>
    </source>
</evidence>
<dbReference type="Proteomes" id="UP001642260">
    <property type="component" value="Unassembled WGS sequence"/>
</dbReference>
<organism evidence="3 4">
    <name type="scientific">Eruca vesicaria subsp. sativa</name>
    <name type="common">Garden rocket</name>
    <name type="synonym">Eruca sativa</name>
    <dbReference type="NCBI Taxonomy" id="29727"/>
    <lineage>
        <taxon>Eukaryota</taxon>
        <taxon>Viridiplantae</taxon>
        <taxon>Streptophyta</taxon>
        <taxon>Embryophyta</taxon>
        <taxon>Tracheophyta</taxon>
        <taxon>Spermatophyta</taxon>
        <taxon>Magnoliopsida</taxon>
        <taxon>eudicotyledons</taxon>
        <taxon>Gunneridae</taxon>
        <taxon>Pentapetalae</taxon>
        <taxon>rosids</taxon>
        <taxon>malvids</taxon>
        <taxon>Brassicales</taxon>
        <taxon>Brassicaceae</taxon>
        <taxon>Brassiceae</taxon>
        <taxon>Eruca</taxon>
    </lineage>
</organism>
<feature type="compositionally biased region" description="Low complexity" evidence="2">
    <location>
        <begin position="118"/>
        <end position="127"/>
    </location>
</feature>
<feature type="compositionally biased region" description="Basic and acidic residues" evidence="2">
    <location>
        <begin position="49"/>
        <end position="61"/>
    </location>
</feature>
<evidence type="ECO:0000256" key="1">
    <source>
        <dbReference type="SAM" id="Coils"/>
    </source>
</evidence>
<sequence length="412" mass="46225">MAKEQALSDQPAKKKRKKKRGSTEKSTERPARGSTDDGPGSAAGNVSTPRDELVEHPHVEEAMATDRVTDEAPPVLPGGLVDQSSKSPSRGELGEGNRTVATLDPVTEPQSGVPPPSSALGASSSPVDRPITRRFKTVFPDKVSFSFDEASPLISNGPRCAKLVGQIKGGPRSLPPADQLVFPSAFKDASRNFLTAGGSFNFLVEKYDSEFKRVYAESGEAREKVKDGKKRIKSLKASLKRVEAEKEEALRRAEVKAMRAEDILSRFESMRDAAAKVEKEKAALFLDKFRLEREKLELIEAHAKEAARLRESRVFEVTKERARVTAVMCTKMLVRMERIRNREASFPQFDDARLRYSQAFGTRKCLELLQKKGDPIPQERIEYFRKKEEHWTKIQILLGIKENNYKNNDFLY</sequence>
<dbReference type="AlphaFoldDB" id="A0ABC8LNG3"/>
<name>A0ABC8LNG3_ERUVS</name>
<gene>
    <name evidence="3" type="ORF">ERUC_LOCUS37750</name>
</gene>
<protein>
    <submittedName>
        <fullName evidence="3">Uncharacterized protein</fullName>
    </submittedName>
</protein>
<keyword evidence="1" id="KW-0175">Coiled coil</keyword>
<keyword evidence="4" id="KW-1185">Reference proteome</keyword>
<evidence type="ECO:0000256" key="2">
    <source>
        <dbReference type="SAM" id="MobiDB-lite"/>
    </source>
</evidence>
<proteinExistence type="predicted"/>
<feature type="compositionally biased region" description="Basic and acidic residues" evidence="2">
    <location>
        <begin position="21"/>
        <end position="35"/>
    </location>
</feature>
<dbReference type="EMBL" id="CAKOAT010657376">
    <property type="protein sequence ID" value="CAH8385267.1"/>
    <property type="molecule type" value="Genomic_DNA"/>
</dbReference>
<accession>A0ABC8LNG3</accession>
<evidence type="ECO:0000313" key="3">
    <source>
        <dbReference type="EMBL" id="CAH8385267.1"/>
    </source>
</evidence>
<feature type="region of interest" description="Disordered" evidence="2">
    <location>
        <begin position="1"/>
        <end position="130"/>
    </location>
</feature>
<comment type="caution">
    <text evidence="3">The sequence shown here is derived from an EMBL/GenBank/DDBJ whole genome shotgun (WGS) entry which is preliminary data.</text>
</comment>